<proteinExistence type="predicted"/>
<evidence type="ECO:0000256" key="1">
    <source>
        <dbReference type="SAM" id="MobiDB-lite"/>
    </source>
</evidence>
<dbReference type="InterPro" id="IPR012854">
    <property type="entry name" value="Cu_amine_oxidase-like_N"/>
</dbReference>
<dbReference type="Pfam" id="PF07833">
    <property type="entry name" value="Cu_amine_oxidN1"/>
    <property type="match status" value="1"/>
</dbReference>
<dbReference type="OrthoDB" id="2059429at2"/>
<reference evidence="3 4" key="1">
    <citation type="submission" date="2016-11" db="EMBL/GenBank/DDBJ databases">
        <authorList>
            <person name="Jaros S."/>
            <person name="Januszkiewicz K."/>
            <person name="Wedrychowicz H."/>
        </authorList>
    </citation>
    <scope>NUCLEOTIDE SEQUENCE [LARGE SCALE GENOMIC DNA]</scope>
    <source>
        <strain evidence="3 4">DSM 14214</strain>
    </source>
</reference>
<keyword evidence="4" id="KW-1185">Reference proteome</keyword>
<accession>A0A1M6QL39</accession>
<sequence>MGWKKLTVIVVAAAALVGGALSLSMYLTRQQEVEMEVADQKPQPPQAGDTTTLADMENMPIYYDDDEVLLLPVRNVVEGLGGSVSWDREKKATEISFYGKKLLLNRGSRDAELNGYEITLDREVEAINGSLYVSSDVFSEYFATEVIWDSSQQLVTIKTGDNTKPVIAGRMLEGVDGERNYSAEIPVVVGLNDISYEKSLNDAFESFALEQLASFPNVVPAEEAEEAAEEAEAVEQSGEEQAEAQAEEGTAAEAEANTETEANAEQAEAAEETADMPKPDHVRLGFVKGYIGAEFLSFYWEVDVDGKLSSQGVNVDLQGQKYVNILDLTASRDIETELHVYAEDVDPENYYISADKEWILLSNDEENGTYQAVSVPAEMTQSVWKDKYKFLIA</sequence>
<feature type="compositionally biased region" description="Acidic residues" evidence="1">
    <location>
        <begin position="222"/>
        <end position="246"/>
    </location>
</feature>
<dbReference type="Gene3D" id="3.30.457.10">
    <property type="entry name" value="Copper amine oxidase-like, N-terminal domain"/>
    <property type="match status" value="1"/>
</dbReference>
<protein>
    <submittedName>
        <fullName evidence="3">Copper amine oxidase N-terminal domain-containing protein</fullName>
    </submittedName>
</protein>
<feature type="domain" description="Copper amine oxidase-like N-terminal" evidence="2">
    <location>
        <begin position="55"/>
        <end position="157"/>
    </location>
</feature>
<feature type="region of interest" description="Disordered" evidence="1">
    <location>
        <begin position="220"/>
        <end position="276"/>
    </location>
</feature>
<evidence type="ECO:0000313" key="3">
    <source>
        <dbReference type="EMBL" id="SHK20727.1"/>
    </source>
</evidence>
<evidence type="ECO:0000313" key="4">
    <source>
        <dbReference type="Proteomes" id="UP000183975"/>
    </source>
</evidence>
<dbReference type="AlphaFoldDB" id="A0A1M6QL39"/>
<name>A0A1M6QL39_9FIRM</name>
<dbReference type="RefSeq" id="WP_072850338.1">
    <property type="nucleotide sequence ID" value="NZ_FRAH01000019.1"/>
</dbReference>
<evidence type="ECO:0000259" key="2">
    <source>
        <dbReference type="Pfam" id="PF07833"/>
    </source>
</evidence>
<dbReference type="EMBL" id="FRAH01000019">
    <property type="protein sequence ID" value="SHK20727.1"/>
    <property type="molecule type" value="Genomic_DNA"/>
</dbReference>
<dbReference type="InterPro" id="IPR036582">
    <property type="entry name" value="Mao_N_sf"/>
</dbReference>
<dbReference type="SUPFAM" id="SSF55383">
    <property type="entry name" value="Copper amine oxidase, domain N"/>
    <property type="match status" value="1"/>
</dbReference>
<feature type="compositionally biased region" description="Low complexity" evidence="1">
    <location>
        <begin position="247"/>
        <end position="267"/>
    </location>
</feature>
<dbReference type="Proteomes" id="UP000183975">
    <property type="component" value="Unassembled WGS sequence"/>
</dbReference>
<organism evidence="3 4">
    <name type="scientific">Anaerotignum lactatifermentans DSM 14214</name>
    <dbReference type="NCBI Taxonomy" id="1121323"/>
    <lineage>
        <taxon>Bacteria</taxon>
        <taxon>Bacillati</taxon>
        <taxon>Bacillota</taxon>
        <taxon>Clostridia</taxon>
        <taxon>Lachnospirales</taxon>
        <taxon>Anaerotignaceae</taxon>
        <taxon>Anaerotignum</taxon>
    </lineage>
</organism>
<gene>
    <name evidence="3" type="ORF">SAMN02745138_01342</name>
</gene>